<comment type="caution">
    <text evidence="2">The sequence shown here is derived from an EMBL/GenBank/DDBJ whole genome shotgun (WGS) entry which is preliminary data.</text>
</comment>
<gene>
    <name evidence="2" type="ORF">J2S55_007339</name>
</gene>
<name>A0ABT9RG27_9ACTN</name>
<evidence type="ECO:0000256" key="1">
    <source>
        <dbReference type="SAM" id="MobiDB-lite"/>
    </source>
</evidence>
<keyword evidence="3" id="KW-1185">Reference proteome</keyword>
<feature type="region of interest" description="Disordered" evidence="1">
    <location>
        <begin position="34"/>
        <end position="58"/>
    </location>
</feature>
<dbReference type="RefSeq" id="WP_306870465.1">
    <property type="nucleotide sequence ID" value="NZ_JAUSRB010000002.1"/>
</dbReference>
<dbReference type="EMBL" id="JAUSRB010000002">
    <property type="protein sequence ID" value="MDP9868073.1"/>
    <property type="molecule type" value="Genomic_DNA"/>
</dbReference>
<accession>A0ABT9RG27</accession>
<sequence length="58" mass="5835">MDRFETFPARGPLRGAGTRPLAAGLCADLLTRAQAAGAAAQRPPAGLPHRAGVSGPRG</sequence>
<evidence type="ECO:0000313" key="3">
    <source>
        <dbReference type="Proteomes" id="UP001230426"/>
    </source>
</evidence>
<evidence type="ECO:0000313" key="2">
    <source>
        <dbReference type="EMBL" id="MDP9868073.1"/>
    </source>
</evidence>
<protein>
    <submittedName>
        <fullName evidence="2">Uncharacterized protein</fullName>
    </submittedName>
</protein>
<reference evidence="2 3" key="1">
    <citation type="submission" date="2023-07" db="EMBL/GenBank/DDBJ databases">
        <title>Sequencing the genomes of 1000 actinobacteria strains.</title>
        <authorList>
            <person name="Klenk H.-P."/>
        </authorList>
    </citation>
    <scope>NUCLEOTIDE SEQUENCE [LARGE SCALE GENOMIC DNA]</scope>
    <source>
        <strain evidence="2 3">DSM 44109</strain>
    </source>
</reference>
<dbReference type="Proteomes" id="UP001230426">
    <property type="component" value="Unassembled WGS sequence"/>
</dbReference>
<feature type="compositionally biased region" description="Low complexity" evidence="1">
    <location>
        <begin position="34"/>
        <end position="44"/>
    </location>
</feature>
<organism evidence="2 3">
    <name type="scientific">Streptosporangium brasiliense</name>
    <dbReference type="NCBI Taxonomy" id="47480"/>
    <lineage>
        <taxon>Bacteria</taxon>
        <taxon>Bacillati</taxon>
        <taxon>Actinomycetota</taxon>
        <taxon>Actinomycetes</taxon>
        <taxon>Streptosporangiales</taxon>
        <taxon>Streptosporangiaceae</taxon>
        <taxon>Streptosporangium</taxon>
    </lineage>
</organism>
<proteinExistence type="predicted"/>